<evidence type="ECO:0000256" key="1">
    <source>
        <dbReference type="ARBA" id="ARBA00006817"/>
    </source>
</evidence>
<evidence type="ECO:0000259" key="2">
    <source>
        <dbReference type="Pfam" id="PF08327"/>
    </source>
</evidence>
<evidence type="ECO:0000313" key="4">
    <source>
        <dbReference type="Proteomes" id="UP000271925"/>
    </source>
</evidence>
<keyword evidence="4" id="KW-1185">Reference proteome</keyword>
<dbReference type="AlphaFoldDB" id="A0A3P1BV40"/>
<dbReference type="SUPFAM" id="SSF55961">
    <property type="entry name" value="Bet v1-like"/>
    <property type="match status" value="1"/>
</dbReference>
<dbReference type="CDD" id="cd08894">
    <property type="entry name" value="SRPBCC_CalC_Aha1-like_1"/>
    <property type="match status" value="1"/>
</dbReference>
<dbReference type="EMBL" id="RQJO01000008">
    <property type="protein sequence ID" value="RRB04769.1"/>
    <property type="molecule type" value="Genomic_DNA"/>
</dbReference>
<dbReference type="RefSeq" id="WP_124875822.1">
    <property type="nucleotide sequence ID" value="NZ_RQJO01000008.1"/>
</dbReference>
<dbReference type="Pfam" id="PF08327">
    <property type="entry name" value="AHSA1"/>
    <property type="match status" value="1"/>
</dbReference>
<dbReference type="Gene3D" id="3.30.530.20">
    <property type="match status" value="1"/>
</dbReference>
<dbReference type="InterPro" id="IPR023393">
    <property type="entry name" value="START-like_dom_sf"/>
</dbReference>
<proteinExistence type="inferred from homology"/>
<accession>A0A3P1BV40</accession>
<dbReference type="Proteomes" id="UP000271925">
    <property type="component" value="Unassembled WGS sequence"/>
</dbReference>
<gene>
    <name evidence="3" type="ORF">EHT25_14990</name>
</gene>
<dbReference type="InterPro" id="IPR013538">
    <property type="entry name" value="ASHA1/2-like_C"/>
</dbReference>
<dbReference type="OrthoDB" id="384974at2"/>
<organism evidence="3 4">
    <name type="scientific">Larkinella rosea</name>
    <dbReference type="NCBI Taxonomy" id="2025312"/>
    <lineage>
        <taxon>Bacteria</taxon>
        <taxon>Pseudomonadati</taxon>
        <taxon>Bacteroidota</taxon>
        <taxon>Cytophagia</taxon>
        <taxon>Cytophagales</taxon>
        <taxon>Spirosomataceae</taxon>
        <taxon>Larkinella</taxon>
    </lineage>
</organism>
<comment type="similarity">
    <text evidence="1">Belongs to the AHA1 family.</text>
</comment>
<reference evidence="3 4" key="1">
    <citation type="submission" date="2018-11" db="EMBL/GenBank/DDBJ databases">
        <authorList>
            <person name="Zhou Z."/>
            <person name="Wang G."/>
        </authorList>
    </citation>
    <scope>NUCLEOTIDE SEQUENCE [LARGE SCALE GENOMIC DNA]</scope>
    <source>
        <strain evidence="3 4">KCTC52004</strain>
    </source>
</reference>
<comment type="caution">
    <text evidence="3">The sequence shown here is derived from an EMBL/GenBank/DDBJ whole genome shotgun (WGS) entry which is preliminary data.</text>
</comment>
<feature type="domain" description="Activator of Hsp90 ATPase homologue 1/2-like C-terminal" evidence="2">
    <location>
        <begin position="23"/>
        <end position="149"/>
    </location>
</feature>
<evidence type="ECO:0000313" key="3">
    <source>
        <dbReference type="EMBL" id="RRB04769.1"/>
    </source>
</evidence>
<protein>
    <submittedName>
        <fullName evidence="3">ATPase</fullName>
    </submittedName>
</protein>
<name>A0A3P1BV40_9BACT</name>
<sequence>METPEILRTSPECEIVTTRVLAFPRQLVYRAWTEPEHLKNWWGPNGFTNTFHLFDFRVGGRWLFTMHGPEKGNYPNECTFLVIREPERLVWNRQSKPLFQVEVLFDEIAEKETRVTFKQQFETEEECNKLRKFVPEKNEENMDRLENELAKMS</sequence>